<dbReference type="Proteomes" id="UP000193247">
    <property type="component" value="Unassembled WGS sequence"/>
</dbReference>
<name>A0A1X2LWY9_9MYCO</name>
<gene>
    <name evidence="2" type="ORF">B8W66_08165</name>
</gene>
<evidence type="ECO:0008006" key="4">
    <source>
        <dbReference type="Google" id="ProtNLM"/>
    </source>
</evidence>
<organism evidence="2 3">
    <name type="scientific">Mycobacterium decipiens</name>
    <dbReference type="NCBI Taxonomy" id="1430326"/>
    <lineage>
        <taxon>Bacteria</taxon>
        <taxon>Bacillati</taxon>
        <taxon>Actinomycetota</taxon>
        <taxon>Actinomycetes</taxon>
        <taxon>Mycobacteriales</taxon>
        <taxon>Mycobacteriaceae</taxon>
        <taxon>Mycobacterium</taxon>
    </lineage>
</organism>
<keyword evidence="1" id="KW-0732">Signal</keyword>
<evidence type="ECO:0000313" key="3">
    <source>
        <dbReference type="Proteomes" id="UP000193247"/>
    </source>
</evidence>
<feature type="chain" id="PRO_5013298693" description="Pullulanase" evidence="1">
    <location>
        <begin position="24"/>
        <end position="139"/>
    </location>
</feature>
<dbReference type="EMBL" id="NCXP01000006">
    <property type="protein sequence ID" value="OSC41686.1"/>
    <property type="molecule type" value="Genomic_DNA"/>
</dbReference>
<evidence type="ECO:0000313" key="2">
    <source>
        <dbReference type="EMBL" id="OSC41686.1"/>
    </source>
</evidence>
<protein>
    <recommendedName>
        <fullName evidence="4">Pullulanase</fullName>
    </recommendedName>
</protein>
<feature type="signal peptide" evidence="1">
    <location>
        <begin position="1"/>
        <end position="23"/>
    </location>
</feature>
<keyword evidence="3" id="KW-1185">Reference proteome</keyword>
<evidence type="ECO:0000256" key="1">
    <source>
        <dbReference type="SAM" id="SignalP"/>
    </source>
</evidence>
<comment type="caution">
    <text evidence="2">The sequence shown here is derived from an EMBL/GenBank/DDBJ whole genome shotgun (WGS) entry which is preliminary data.</text>
</comment>
<reference evidence="2 3" key="1">
    <citation type="submission" date="2017-04" db="EMBL/GenBank/DDBJ databases">
        <title>The new phylogeny of genus Mycobacterium.</title>
        <authorList>
            <person name="Tortoli E."/>
            <person name="Trovato A."/>
            <person name="Cirillo D.M."/>
        </authorList>
    </citation>
    <scope>NUCLEOTIDE SEQUENCE [LARGE SCALE GENOMIC DNA]</scope>
    <source>
        <strain evidence="2 3">TBL 1200985</strain>
    </source>
</reference>
<dbReference type="AlphaFoldDB" id="A0A1X2LWY9"/>
<accession>A0A1X2LWY9</accession>
<proteinExistence type="predicted"/>
<sequence>MGGLAVGLGVGLALATTPWVANAAPMFDDTNDGVYGEYEAAPNDIGGWVNVPAEEAANGGDDWVDLGDEIVDDQVEGAGYADDENGVDDWIDVADDIAPAADKVGAGNDVDGWIDLGVDEIAYGGDEGMIQDTANDEVY</sequence>